<keyword evidence="1" id="KW-0732">Signal</keyword>
<reference evidence="2 3" key="1">
    <citation type="submission" date="2023-02" db="EMBL/GenBank/DDBJ databases">
        <title>Oceanobacillus kimchii IFOP_LL358 isolated form Alexandrium catenella lab strain.</title>
        <authorList>
            <person name="Gajardo G."/>
            <person name="Ueki S."/>
            <person name="Maruyama F."/>
        </authorList>
    </citation>
    <scope>NUCLEOTIDE SEQUENCE [LARGE SCALE GENOMIC DNA]</scope>
    <source>
        <strain evidence="2 3">IFOP_LL358</strain>
    </source>
</reference>
<dbReference type="RefSeq" id="WP_069685538.1">
    <property type="nucleotide sequence ID" value="NZ_BSKO01000001.1"/>
</dbReference>
<organism evidence="2 3">
    <name type="scientific">Oceanobacillus kimchii</name>
    <dbReference type="NCBI Taxonomy" id="746691"/>
    <lineage>
        <taxon>Bacteria</taxon>
        <taxon>Bacillati</taxon>
        <taxon>Bacillota</taxon>
        <taxon>Bacilli</taxon>
        <taxon>Bacillales</taxon>
        <taxon>Bacillaceae</taxon>
        <taxon>Oceanobacillus</taxon>
    </lineage>
</organism>
<keyword evidence="3" id="KW-1185">Reference proteome</keyword>
<feature type="signal peptide" evidence="1">
    <location>
        <begin position="1"/>
        <end position="28"/>
    </location>
</feature>
<accession>A0ABQ5TKC1</accession>
<name>A0ABQ5TKC1_9BACI</name>
<evidence type="ECO:0000313" key="2">
    <source>
        <dbReference type="EMBL" id="GLO67313.1"/>
    </source>
</evidence>
<evidence type="ECO:0000313" key="3">
    <source>
        <dbReference type="Proteomes" id="UP001275436"/>
    </source>
</evidence>
<proteinExistence type="predicted"/>
<protein>
    <recommendedName>
        <fullName evidence="4">DUF3887 domain-containing protein</fullName>
    </recommendedName>
</protein>
<gene>
    <name evidence="2" type="ORF">MACH08_30970</name>
</gene>
<evidence type="ECO:0008006" key="4">
    <source>
        <dbReference type="Google" id="ProtNLM"/>
    </source>
</evidence>
<sequence>MKKILPIILCIPLLLVGCLSPTSVKVVADAYEAAIVEDDELVARYFSEEYLAQHSAEELTQEMAEDVRNRYGVNMMNLKELRNKEMQDSYLKEVEKQYGNDDWHIVVAQTNDQEVVVWTIIRGEASYILVNSDRMSFDRYNEEVIS</sequence>
<dbReference type="Proteomes" id="UP001275436">
    <property type="component" value="Unassembled WGS sequence"/>
</dbReference>
<dbReference type="PROSITE" id="PS51257">
    <property type="entry name" value="PROKAR_LIPOPROTEIN"/>
    <property type="match status" value="1"/>
</dbReference>
<evidence type="ECO:0000256" key="1">
    <source>
        <dbReference type="SAM" id="SignalP"/>
    </source>
</evidence>
<dbReference type="EMBL" id="BSKO01000001">
    <property type="protein sequence ID" value="GLO67313.1"/>
    <property type="molecule type" value="Genomic_DNA"/>
</dbReference>
<comment type="caution">
    <text evidence="2">The sequence shown here is derived from an EMBL/GenBank/DDBJ whole genome shotgun (WGS) entry which is preliminary data.</text>
</comment>
<feature type="chain" id="PRO_5045322030" description="DUF3887 domain-containing protein" evidence="1">
    <location>
        <begin position="29"/>
        <end position="146"/>
    </location>
</feature>